<keyword evidence="2" id="KW-1185">Reference proteome</keyword>
<dbReference type="Proteomes" id="UP001055439">
    <property type="component" value="Chromosome 8"/>
</dbReference>
<evidence type="ECO:0000313" key="2">
    <source>
        <dbReference type="Proteomes" id="UP001055439"/>
    </source>
</evidence>
<dbReference type="EMBL" id="CP097510">
    <property type="protein sequence ID" value="URE37243.1"/>
    <property type="molecule type" value="Genomic_DNA"/>
</dbReference>
<dbReference type="AlphaFoldDB" id="A0A9E7HUB6"/>
<name>A0A9E7HUB6_9LILI</name>
<evidence type="ECO:0000313" key="1">
    <source>
        <dbReference type="EMBL" id="URE37243.1"/>
    </source>
</evidence>
<accession>A0A9E7HUB6</accession>
<protein>
    <submittedName>
        <fullName evidence="1">Uncharacterized protein</fullName>
    </submittedName>
</protein>
<reference evidence="1" key="1">
    <citation type="submission" date="2022-05" db="EMBL/GenBank/DDBJ databases">
        <title>The Musa troglodytarum L. genome provides insights into the mechanism of non-climacteric behaviour and enrichment of carotenoids.</title>
        <authorList>
            <person name="Wang J."/>
        </authorList>
    </citation>
    <scope>NUCLEOTIDE SEQUENCE</scope>
    <source>
        <tissue evidence="1">Leaf</tissue>
    </source>
</reference>
<gene>
    <name evidence="1" type="ORF">MUK42_21149</name>
</gene>
<proteinExistence type="predicted"/>
<sequence length="66" mass="7385">MASLRETSSLQTSCQFPSMEIHLTRTSNKLITRVAAAMAAETRFRSSHDHHLDWWEQGAGVAGLTR</sequence>
<organism evidence="1 2">
    <name type="scientific">Musa troglodytarum</name>
    <name type="common">fe'i banana</name>
    <dbReference type="NCBI Taxonomy" id="320322"/>
    <lineage>
        <taxon>Eukaryota</taxon>
        <taxon>Viridiplantae</taxon>
        <taxon>Streptophyta</taxon>
        <taxon>Embryophyta</taxon>
        <taxon>Tracheophyta</taxon>
        <taxon>Spermatophyta</taxon>
        <taxon>Magnoliopsida</taxon>
        <taxon>Liliopsida</taxon>
        <taxon>Zingiberales</taxon>
        <taxon>Musaceae</taxon>
        <taxon>Musa</taxon>
    </lineage>
</organism>